<reference evidence="1" key="1">
    <citation type="submission" date="2024-03" db="EMBL/GenBank/DDBJ databases">
        <title>Diverse circular DNA viruses in blood, oral, and fecal samples of captive lemurs.</title>
        <authorList>
            <person name="Paietta E.N."/>
            <person name="Kraberger S."/>
            <person name="Lund M.C."/>
            <person name="Custer J.M."/>
            <person name="Vargas K.M."/>
            <person name="Ehmke E.E."/>
            <person name="Yoder A.D."/>
            <person name="Varsani A."/>
        </authorList>
    </citation>
    <scope>NUCLEOTIDE SEQUENCE</scope>
    <source>
        <strain evidence="1">Duke_30FF_63</strain>
    </source>
</reference>
<proteinExistence type="predicted"/>
<protein>
    <submittedName>
        <fullName evidence="1">Uncharacterized protein</fullName>
    </submittedName>
</protein>
<evidence type="ECO:0000313" key="1">
    <source>
        <dbReference type="EMBL" id="XCD08416.1"/>
    </source>
</evidence>
<organism evidence="1">
    <name type="scientific">Dulem virus 42</name>
    <dbReference type="NCBI Taxonomy" id="3145760"/>
    <lineage>
        <taxon>Viruses</taxon>
        <taxon>Duplodnaviria</taxon>
        <taxon>Heunggongvirae</taxon>
        <taxon>Uroviricota</taxon>
        <taxon>Caudoviricetes</taxon>
    </lineage>
</organism>
<name>A0AAU8B8Q0_9CAUD</name>
<accession>A0AAU8B8Q0</accession>
<dbReference type="EMBL" id="PP511876">
    <property type="protein sequence ID" value="XCD08416.1"/>
    <property type="molecule type" value="Genomic_DNA"/>
</dbReference>
<sequence>MDEEFLVIKDAFVGDRVVAVFGSEKDAVKFIELSILGGSTDSYKIAKTVRIWKR</sequence>